<evidence type="ECO:0000256" key="3">
    <source>
        <dbReference type="ARBA" id="ARBA00022833"/>
    </source>
</evidence>
<comment type="caution">
    <text evidence="8">The sequence shown here is derived from an EMBL/GenBank/DDBJ whole genome shotgun (WGS) entry which is preliminary data.</text>
</comment>
<feature type="region of interest" description="Disordered" evidence="6">
    <location>
        <begin position="241"/>
        <end position="265"/>
    </location>
</feature>
<name>A0ABN9R5C0_9DINO</name>
<dbReference type="Gene3D" id="6.10.140.2220">
    <property type="match status" value="1"/>
</dbReference>
<evidence type="ECO:0000313" key="8">
    <source>
        <dbReference type="EMBL" id="CAK0813985.1"/>
    </source>
</evidence>
<dbReference type="Pfam" id="PF01753">
    <property type="entry name" value="zf-MYND"/>
    <property type="match status" value="1"/>
</dbReference>
<dbReference type="Gene3D" id="1.25.40.10">
    <property type="entry name" value="Tetratricopeptide repeat domain"/>
    <property type="match status" value="1"/>
</dbReference>
<dbReference type="PROSITE" id="PS50865">
    <property type="entry name" value="ZF_MYND_2"/>
    <property type="match status" value="1"/>
</dbReference>
<evidence type="ECO:0000256" key="1">
    <source>
        <dbReference type="ARBA" id="ARBA00022723"/>
    </source>
</evidence>
<dbReference type="PANTHER" id="PTHR11102:SF147">
    <property type="entry name" value="SEL1L ADAPTOR SUBUNIT OF ERAD E3 UBIQUITIN LIGASE"/>
    <property type="match status" value="1"/>
</dbReference>
<feature type="region of interest" description="Disordered" evidence="6">
    <location>
        <begin position="11"/>
        <end position="35"/>
    </location>
</feature>
<dbReference type="PANTHER" id="PTHR11102">
    <property type="entry name" value="SEL-1-LIKE PROTEIN"/>
    <property type="match status" value="1"/>
</dbReference>
<evidence type="ECO:0000256" key="4">
    <source>
        <dbReference type="ARBA" id="ARBA00038101"/>
    </source>
</evidence>
<feature type="non-terminal residue" evidence="8">
    <location>
        <position position="1"/>
    </location>
</feature>
<feature type="compositionally biased region" description="Low complexity" evidence="6">
    <location>
        <begin position="534"/>
        <end position="545"/>
    </location>
</feature>
<evidence type="ECO:0000313" key="9">
    <source>
        <dbReference type="Proteomes" id="UP001189429"/>
    </source>
</evidence>
<feature type="region of interest" description="Disordered" evidence="6">
    <location>
        <begin position="521"/>
        <end position="550"/>
    </location>
</feature>
<dbReference type="SUPFAM" id="SSF81901">
    <property type="entry name" value="HCP-like"/>
    <property type="match status" value="1"/>
</dbReference>
<keyword evidence="3" id="KW-0862">Zinc</keyword>
<feature type="domain" description="MYND-type" evidence="7">
    <location>
        <begin position="484"/>
        <end position="522"/>
    </location>
</feature>
<reference evidence="8" key="1">
    <citation type="submission" date="2023-10" db="EMBL/GenBank/DDBJ databases">
        <authorList>
            <person name="Chen Y."/>
            <person name="Shah S."/>
            <person name="Dougan E. K."/>
            <person name="Thang M."/>
            <person name="Chan C."/>
        </authorList>
    </citation>
    <scope>NUCLEOTIDE SEQUENCE [LARGE SCALE GENOMIC DNA]</scope>
</reference>
<accession>A0ABN9R5C0</accession>
<dbReference type="SMART" id="SM00671">
    <property type="entry name" value="SEL1"/>
    <property type="match status" value="3"/>
</dbReference>
<comment type="similarity">
    <text evidence="4">Belongs to the sel-1 family.</text>
</comment>
<evidence type="ECO:0000256" key="6">
    <source>
        <dbReference type="SAM" id="MobiDB-lite"/>
    </source>
</evidence>
<evidence type="ECO:0000256" key="2">
    <source>
        <dbReference type="ARBA" id="ARBA00022771"/>
    </source>
</evidence>
<keyword evidence="2 5" id="KW-0863">Zinc-finger</keyword>
<dbReference type="InterPro" id="IPR002893">
    <property type="entry name" value="Znf_MYND"/>
</dbReference>
<evidence type="ECO:0000259" key="7">
    <source>
        <dbReference type="PROSITE" id="PS50865"/>
    </source>
</evidence>
<dbReference type="InterPro" id="IPR011990">
    <property type="entry name" value="TPR-like_helical_dom_sf"/>
</dbReference>
<organism evidence="8 9">
    <name type="scientific">Prorocentrum cordatum</name>
    <dbReference type="NCBI Taxonomy" id="2364126"/>
    <lineage>
        <taxon>Eukaryota</taxon>
        <taxon>Sar</taxon>
        <taxon>Alveolata</taxon>
        <taxon>Dinophyceae</taxon>
        <taxon>Prorocentrales</taxon>
        <taxon>Prorocentraceae</taxon>
        <taxon>Prorocentrum</taxon>
    </lineage>
</organism>
<dbReference type="Pfam" id="PF08238">
    <property type="entry name" value="Sel1"/>
    <property type="match status" value="4"/>
</dbReference>
<keyword evidence="9" id="KW-1185">Reference proteome</keyword>
<protein>
    <recommendedName>
        <fullName evidence="7">MYND-type domain-containing protein</fullName>
    </recommendedName>
</protein>
<evidence type="ECO:0000256" key="5">
    <source>
        <dbReference type="PROSITE-ProRule" id="PRU00134"/>
    </source>
</evidence>
<sequence length="770" mass="83448">SHFGPWALSRRRPPLGAALRPGQSHPQSGAVWQPWRRRTTARSAWRASSSGARSDSAVATFFTSSVCSACGGTGPPTAVRSAALPVRTSSRQATCRIRPLFATLRDSSQKRRGCLRNCSPSSLAVVLGCLSWGTCTSLAGALNRISGGPRISLRRGGAKGRHSVPSTWVTCTMADLLGMGVPKSVEKARELFEEAHRGGEPAAAYRGGVPAAAVRWGEMYLLLRGGLPRWNARRRPAVGGYVPGRHGRGAERREGPGALRGGQPRWRASGRRVVGGDVPGRHGRGEKRREGLGALRGGLPRWRARRRPAVGGYMYLRGMGVAKNAEKARELFEETYRGGQPGAALGLGEMYLDGMGVAKNVEKARELFEEAYRGGEPAAALRLGDMYLDGMGVPQSVEKAQELFEEAYRGGNAEVTEAVSSIWCALKTSLGEELLPCGGADASALRQGVESNFEKAQARSPRVHRNENTEALQEACRSPCKLACAACEVKCKKMQECTGCRRVWYCSAHCQRRDWRDHKKHCQQHRSGPRVANPSPQSGAPSASASEERSSLDLRFGTSPACFDYEAAVVASLCEVDALAGPENEQVAKAILADRLTANAPKGLILLEFSRNPKHYHERFTQCEELRKYRDGLTDAGVPWQLPSLAKVFVRPSNYDAALEALRIFGLTLEGRHVLAEPELEETVIGVAEKRAERVRLSGRAVVPMGLAGVSLQADTKINVTRTFVHLEIPSSLCSEYSGPVTASTTDAHSRFAQNVRIHEAREVRPPVGV</sequence>
<dbReference type="InterPro" id="IPR050767">
    <property type="entry name" value="Sel1_AlgK"/>
</dbReference>
<keyword evidence="1" id="KW-0479">Metal-binding</keyword>
<dbReference type="EMBL" id="CAUYUJ010005533">
    <property type="protein sequence ID" value="CAK0813985.1"/>
    <property type="molecule type" value="Genomic_DNA"/>
</dbReference>
<dbReference type="SUPFAM" id="SSF144232">
    <property type="entry name" value="HIT/MYND zinc finger-like"/>
    <property type="match status" value="1"/>
</dbReference>
<gene>
    <name evidence="8" type="ORF">PCOR1329_LOCUS17724</name>
</gene>
<dbReference type="InterPro" id="IPR006597">
    <property type="entry name" value="Sel1-like"/>
</dbReference>
<dbReference type="Proteomes" id="UP001189429">
    <property type="component" value="Unassembled WGS sequence"/>
</dbReference>
<proteinExistence type="inferred from homology"/>